<feature type="region of interest" description="Disordered" evidence="4">
    <location>
        <begin position="1"/>
        <end position="126"/>
    </location>
</feature>
<reference evidence="6" key="1">
    <citation type="journal article" date="2020" name="bioRxiv">
        <title>A rank-normalized archaeal taxonomy based on genome phylogeny resolves widespread incomplete and uneven classifications.</title>
        <authorList>
            <person name="Rinke C."/>
            <person name="Chuvochina M."/>
            <person name="Mussig A.J."/>
            <person name="Chaumeil P.-A."/>
            <person name="Waite D.W."/>
            <person name="Whitman W.B."/>
            <person name="Parks D.H."/>
            <person name="Hugenholtz P."/>
        </authorList>
    </citation>
    <scope>NUCLEOTIDE SEQUENCE [LARGE SCALE GENOMIC DNA]</scope>
</reference>
<name>A0A7J4IXC9_9ARCH</name>
<proteinExistence type="inferred from homology"/>
<evidence type="ECO:0000256" key="1">
    <source>
        <dbReference type="ARBA" id="ARBA00008431"/>
    </source>
</evidence>
<evidence type="ECO:0000256" key="4">
    <source>
        <dbReference type="SAM" id="MobiDB-lite"/>
    </source>
</evidence>
<dbReference type="GO" id="GO:0003735">
    <property type="term" value="F:structural constituent of ribosome"/>
    <property type="evidence" value="ECO:0007669"/>
    <property type="project" value="InterPro"/>
</dbReference>
<feature type="compositionally biased region" description="Basic residues" evidence="4">
    <location>
        <begin position="113"/>
        <end position="126"/>
    </location>
</feature>
<dbReference type="GO" id="GO:0022625">
    <property type="term" value="C:cytosolic large ribosomal subunit"/>
    <property type="evidence" value="ECO:0007669"/>
    <property type="project" value="TreeGrafter"/>
</dbReference>
<dbReference type="Pfam" id="PF01655">
    <property type="entry name" value="Ribosomal_L32e"/>
    <property type="match status" value="1"/>
</dbReference>
<keyword evidence="3" id="KW-0687">Ribonucleoprotein</keyword>
<gene>
    <name evidence="5" type="ORF">HA254_06115</name>
</gene>
<protein>
    <recommendedName>
        <fullName evidence="7">50S ribosomal protein L32e</fullName>
    </recommendedName>
</protein>
<evidence type="ECO:0000313" key="6">
    <source>
        <dbReference type="Proteomes" id="UP000565078"/>
    </source>
</evidence>
<dbReference type="PANTHER" id="PTHR23413">
    <property type="entry name" value="60S RIBOSOMAL PROTEIN L32 AND DNA-DIRECTED RNA POLYMERASE II, SUBUNIT N"/>
    <property type="match status" value="1"/>
</dbReference>
<evidence type="ECO:0000256" key="3">
    <source>
        <dbReference type="ARBA" id="ARBA00023274"/>
    </source>
</evidence>
<keyword evidence="2" id="KW-0689">Ribosomal protein</keyword>
<dbReference type="GO" id="GO:0006412">
    <property type="term" value="P:translation"/>
    <property type="evidence" value="ECO:0007669"/>
    <property type="project" value="InterPro"/>
</dbReference>
<evidence type="ECO:0008006" key="7">
    <source>
        <dbReference type="Google" id="ProtNLM"/>
    </source>
</evidence>
<organism evidence="5 6">
    <name type="scientific">Candidatus Iainarchaeum sp</name>
    <dbReference type="NCBI Taxonomy" id="3101447"/>
    <lineage>
        <taxon>Archaea</taxon>
        <taxon>Candidatus Iainarchaeota</taxon>
        <taxon>Candidatus Iainarchaeia</taxon>
        <taxon>Candidatus Iainarchaeales</taxon>
        <taxon>Candidatus Iainarchaeaceae</taxon>
        <taxon>Candidatus Iainarchaeum</taxon>
    </lineage>
</organism>
<dbReference type="AlphaFoldDB" id="A0A7J4IXC9"/>
<dbReference type="SUPFAM" id="SSF52042">
    <property type="entry name" value="Ribosomal protein L32e"/>
    <property type="match status" value="1"/>
</dbReference>
<comment type="caution">
    <text evidence="5">The sequence shown here is derived from an EMBL/GenBank/DDBJ whole genome shotgun (WGS) entry which is preliminary data.</text>
</comment>
<dbReference type="Proteomes" id="UP000565078">
    <property type="component" value="Unassembled WGS sequence"/>
</dbReference>
<dbReference type="PANTHER" id="PTHR23413:SF1">
    <property type="entry name" value="RIBOSOMAL PROTEIN L32"/>
    <property type="match status" value="1"/>
</dbReference>
<dbReference type="SMART" id="SM01393">
    <property type="entry name" value="Ribosomal_L32e"/>
    <property type="match status" value="1"/>
</dbReference>
<sequence length="256" mass="28099">MKAENTKKKDAGNWQDHLAKKANAAGAGGNTEIQRPVKKQPVKPMEAKEPKAEKKEAGNMHDEKHKDSHKGVFETAKAPVKEGAEKGVKALKEGEGGTKAAGKEAKAQGKKEPKAKKKKVKQKSRKVIVKAKADVAGNRDACLHKGSLPTFRGRFGKRNIGRKSIAKWNRWRVPRGIDVKREMSDGYMPRVGFATPKAIRHLHPSGYREVIVRTLKEVETVSQKGFAVRIAAGIGSRKKMIIVDKAIARGLRGLNP</sequence>
<accession>A0A7J4IXC9</accession>
<dbReference type="EMBL" id="DUGC01000097">
    <property type="protein sequence ID" value="HIH10211.1"/>
    <property type="molecule type" value="Genomic_DNA"/>
</dbReference>
<dbReference type="InterPro" id="IPR001515">
    <property type="entry name" value="Ribosomal_eL32"/>
</dbReference>
<evidence type="ECO:0000256" key="2">
    <source>
        <dbReference type="ARBA" id="ARBA00022980"/>
    </source>
</evidence>
<comment type="similarity">
    <text evidence="1">Belongs to the eukaryotic ribosomal protein eL32 family.</text>
</comment>
<feature type="compositionally biased region" description="Basic and acidic residues" evidence="4">
    <location>
        <begin position="45"/>
        <end position="72"/>
    </location>
</feature>
<dbReference type="InterPro" id="IPR036351">
    <property type="entry name" value="Ribosomal_eL32_sf"/>
</dbReference>
<feature type="compositionally biased region" description="Basic and acidic residues" evidence="4">
    <location>
        <begin position="1"/>
        <end position="11"/>
    </location>
</feature>
<feature type="compositionally biased region" description="Basic and acidic residues" evidence="4">
    <location>
        <begin position="79"/>
        <end position="112"/>
    </location>
</feature>
<evidence type="ECO:0000313" key="5">
    <source>
        <dbReference type="EMBL" id="HIH10211.1"/>
    </source>
</evidence>